<sequence length="285" mass="32149">MMTHALSRYSRINVCTLLARSAITAMLLLLSSMHTQAGIVAAKTRVIIQAPQREYNLMLANSNDYPILLQTWVDHGTGDPEVSELPYLILPPLVQMQPMAKQNLRIIYNAMPLPSDRESVHWLNLYEVPATKASQQADILVSLAMNTQLKLFYRPAQLQPLSIEDRVAGLSFELLQQDQQWFIQTQNSTPYHVSLINLRLSHAEQQVEAVAQPDMMSYPLSSKRYLLEHALEPNTSYQLEIELLDDQGHIQQFKKAILLAPPCKLMLIQGLGTVAVFGSVFDSEP</sequence>
<dbReference type="GO" id="GO:0071555">
    <property type="term" value="P:cell wall organization"/>
    <property type="evidence" value="ECO:0007669"/>
    <property type="project" value="InterPro"/>
</dbReference>
<dbReference type="PRINTS" id="PR00969">
    <property type="entry name" value="CHAPERONPILI"/>
</dbReference>
<dbReference type="InterPro" id="IPR018046">
    <property type="entry name" value="Pili_assmbl_chaperone_CS"/>
</dbReference>
<protein>
    <submittedName>
        <fullName evidence="10">P pilus assembly chaperone PapD</fullName>
    </submittedName>
</protein>
<evidence type="ECO:0000256" key="2">
    <source>
        <dbReference type="ARBA" id="ARBA00007399"/>
    </source>
</evidence>
<dbReference type="InterPro" id="IPR016148">
    <property type="entry name" value="Pili_assmbl_chaperone_C"/>
</dbReference>
<keyword evidence="3 7" id="KW-0732">Signal</keyword>
<dbReference type="InterPro" id="IPR008962">
    <property type="entry name" value="PapD-like_sf"/>
</dbReference>
<evidence type="ECO:0000259" key="8">
    <source>
        <dbReference type="Pfam" id="PF00345"/>
    </source>
</evidence>
<dbReference type="PANTHER" id="PTHR30251:SF7">
    <property type="entry name" value="FIMBRIAE CHAPARONE"/>
    <property type="match status" value="1"/>
</dbReference>
<keyword evidence="4" id="KW-0574">Periplasm</keyword>
<name>A0A4R1XYF6_ACICA</name>
<dbReference type="Pfam" id="PF02753">
    <property type="entry name" value="PapD_C"/>
    <property type="match status" value="1"/>
</dbReference>
<dbReference type="GO" id="GO:0030288">
    <property type="term" value="C:outer membrane-bounded periplasmic space"/>
    <property type="evidence" value="ECO:0007669"/>
    <property type="project" value="InterPro"/>
</dbReference>
<evidence type="ECO:0000256" key="5">
    <source>
        <dbReference type="ARBA" id="ARBA00023186"/>
    </source>
</evidence>
<feature type="signal peptide" evidence="7">
    <location>
        <begin position="1"/>
        <end position="37"/>
    </location>
</feature>
<evidence type="ECO:0000259" key="9">
    <source>
        <dbReference type="Pfam" id="PF02753"/>
    </source>
</evidence>
<evidence type="ECO:0000256" key="1">
    <source>
        <dbReference type="ARBA" id="ARBA00004418"/>
    </source>
</evidence>
<proteinExistence type="inferred from homology"/>
<comment type="subcellular location">
    <subcellularLocation>
        <location evidence="1 6">Periplasm</location>
    </subcellularLocation>
</comment>
<feature type="domain" description="Pili assembly chaperone C-terminal" evidence="9">
    <location>
        <begin position="187"/>
        <end position="251"/>
    </location>
</feature>
<dbReference type="PANTHER" id="PTHR30251">
    <property type="entry name" value="PILUS ASSEMBLY CHAPERONE"/>
    <property type="match status" value="1"/>
</dbReference>
<dbReference type="Pfam" id="PF00345">
    <property type="entry name" value="PapD_N"/>
    <property type="match status" value="1"/>
</dbReference>
<dbReference type="PROSITE" id="PS00635">
    <property type="entry name" value="PILI_CHAPERONE"/>
    <property type="match status" value="1"/>
</dbReference>
<reference evidence="10 11" key="1">
    <citation type="submission" date="2019-03" db="EMBL/GenBank/DDBJ databases">
        <title>Genomic analyses of the natural microbiome of Caenorhabditis elegans.</title>
        <authorList>
            <person name="Samuel B."/>
        </authorList>
    </citation>
    <scope>NUCLEOTIDE SEQUENCE [LARGE SCALE GENOMIC DNA]</scope>
    <source>
        <strain evidence="10 11">JUb89</strain>
    </source>
</reference>
<keyword evidence="11" id="KW-1185">Reference proteome</keyword>
<dbReference type="InterPro" id="IPR016147">
    <property type="entry name" value="Pili_assmbl_chaperone_N"/>
</dbReference>
<dbReference type="InterPro" id="IPR001829">
    <property type="entry name" value="Pili_assmbl_chaperone_bac"/>
</dbReference>
<dbReference type="SUPFAM" id="SSF49584">
    <property type="entry name" value="Periplasmic chaperone C-domain"/>
    <property type="match status" value="1"/>
</dbReference>
<dbReference type="Proteomes" id="UP000294963">
    <property type="component" value="Unassembled WGS sequence"/>
</dbReference>
<comment type="similarity">
    <text evidence="2 6">Belongs to the periplasmic pilus chaperone family.</text>
</comment>
<organism evidence="10 11">
    <name type="scientific">Acinetobacter calcoaceticus</name>
    <dbReference type="NCBI Taxonomy" id="471"/>
    <lineage>
        <taxon>Bacteria</taxon>
        <taxon>Pseudomonadati</taxon>
        <taxon>Pseudomonadota</taxon>
        <taxon>Gammaproteobacteria</taxon>
        <taxon>Moraxellales</taxon>
        <taxon>Moraxellaceae</taxon>
        <taxon>Acinetobacter</taxon>
        <taxon>Acinetobacter calcoaceticus/baumannii complex</taxon>
    </lineage>
</organism>
<feature type="domain" description="Pili assembly chaperone N-terminal" evidence="8">
    <location>
        <begin position="38"/>
        <end position="158"/>
    </location>
</feature>
<gene>
    <name evidence="10" type="ORF">EC844_103111</name>
</gene>
<evidence type="ECO:0000256" key="4">
    <source>
        <dbReference type="ARBA" id="ARBA00022764"/>
    </source>
</evidence>
<dbReference type="InterPro" id="IPR036316">
    <property type="entry name" value="Pili_assmbl_chap_C_dom_sf"/>
</dbReference>
<dbReference type="SUPFAM" id="SSF49354">
    <property type="entry name" value="PapD-like"/>
    <property type="match status" value="1"/>
</dbReference>
<dbReference type="Gene3D" id="2.60.40.10">
    <property type="entry name" value="Immunoglobulins"/>
    <property type="match status" value="2"/>
</dbReference>
<evidence type="ECO:0000313" key="11">
    <source>
        <dbReference type="Proteomes" id="UP000294963"/>
    </source>
</evidence>
<evidence type="ECO:0000313" key="10">
    <source>
        <dbReference type="EMBL" id="TCM69166.1"/>
    </source>
</evidence>
<evidence type="ECO:0000256" key="3">
    <source>
        <dbReference type="ARBA" id="ARBA00022729"/>
    </source>
</evidence>
<evidence type="ECO:0000256" key="7">
    <source>
        <dbReference type="SAM" id="SignalP"/>
    </source>
</evidence>
<feature type="chain" id="PRO_5021025156" evidence="7">
    <location>
        <begin position="38"/>
        <end position="285"/>
    </location>
</feature>
<dbReference type="InterPro" id="IPR050643">
    <property type="entry name" value="Periplasmic_pilus_chap"/>
</dbReference>
<keyword evidence="5 6" id="KW-0143">Chaperone</keyword>
<dbReference type="EMBL" id="SLVJ01000003">
    <property type="protein sequence ID" value="TCM69166.1"/>
    <property type="molecule type" value="Genomic_DNA"/>
</dbReference>
<accession>A0A4R1XYF6</accession>
<comment type="caution">
    <text evidence="10">The sequence shown here is derived from an EMBL/GenBank/DDBJ whole genome shotgun (WGS) entry which is preliminary data.</text>
</comment>
<dbReference type="InterPro" id="IPR013783">
    <property type="entry name" value="Ig-like_fold"/>
</dbReference>
<dbReference type="AlphaFoldDB" id="A0A4R1XYF6"/>
<evidence type="ECO:0000256" key="6">
    <source>
        <dbReference type="RuleBase" id="RU003918"/>
    </source>
</evidence>